<evidence type="ECO:0000256" key="2">
    <source>
        <dbReference type="ARBA" id="ARBA00022692"/>
    </source>
</evidence>
<dbReference type="PANTHER" id="PTHR23521:SF3">
    <property type="entry name" value="MFS TRANSPORTER"/>
    <property type="match status" value="1"/>
</dbReference>
<dbReference type="PROSITE" id="PS00216">
    <property type="entry name" value="SUGAR_TRANSPORT_1"/>
    <property type="match status" value="1"/>
</dbReference>
<accession>A0ABT3KYF8</accession>
<dbReference type="Pfam" id="PF07690">
    <property type="entry name" value="MFS_1"/>
    <property type="match status" value="1"/>
</dbReference>
<evidence type="ECO:0000256" key="4">
    <source>
        <dbReference type="ARBA" id="ARBA00023136"/>
    </source>
</evidence>
<gene>
    <name evidence="7" type="ORF">D5039_20050</name>
</gene>
<feature type="transmembrane region" description="Helical" evidence="5">
    <location>
        <begin position="235"/>
        <end position="253"/>
    </location>
</feature>
<comment type="subcellular location">
    <subcellularLocation>
        <location evidence="1">Membrane</location>
        <topology evidence="1">Multi-pass membrane protein</topology>
    </subcellularLocation>
</comment>
<dbReference type="PANTHER" id="PTHR23521">
    <property type="entry name" value="TRANSPORTER MFS SUPERFAMILY"/>
    <property type="match status" value="1"/>
</dbReference>
<feature type="transmembrane region" description="Helical" evidence="5">
    <location>
        <begin position="39"/>
        <end position="60"/>
    </location>
</feature>
<keyword evidence="8" id="KW-1185">Reference proteome</keyword>
<dbReference type="Proteomes" id="UP001208935">
    <property type="component" value="Unassembled WGS sequence"/>
</dbReference>
<keyword evidence="2 5" id="KW-0812">Transmembrane</keyword>
<dbReference type="InterPro" id="IPR020846">
    <property type="entry name" value="MFS_dom"/>
</dbReference>
<feature type="transmembrane region" description="Helical" evidence="5">
    <location>
        <begin position="97"/>
        <end position="118"/>
    </location>
</feature>
<evidence type="ECO:0000256" key="5">
    <source>
        <dbReference type="SAM" id="Phobius"/>
    </source>
</evidence>
<dbReference type="RefSeq" id="WP_265283241.1">
    <property type="nucleotide sequence ID" value="NZ_QZCW01000004.1"/>
</dbReference>
<evidence type="ECO:0000256" key="3">
    <source>
        <dbReference type="ARBA" id="ARBA00022989"/>
    </source>
</evidence>
<evidence type="ECO:0000259" key="6">
    <source>
        <dbReference type="PROSITE" id="PS50850"/>
    </source>
</evidence>
<dbReference type="Gene3D" id="1.20.1250.20">
    <property type="entry name" value="MFS general substrate transporter like domains"/>
    <property type="match status" value="1"/>
</dbReference>
<feature type="transmembrane region" description="Helical" evidence="5">
    <location>
        <begin position="162"/>
        <end position="181"/>
    </location>
</feature>
<feature type="transmembrane region" description="Helical" evidence="5">
    <location>
        <begin position="265"/>
        <end position="285"/>
    </location>
</feature>
<dbReference type="PROSITE" id="PS50850">
    <property type="entry name" value="MFS"/>
    <property type="match status" value="1"/>
</dbReference>
<feature type="transmembrane region" description="Helical" evidence="5">
    <location>
        <begin position="291"/>
        <end position="309"/>
    </location>
</feature>
<keyword evidence="4 5" id="KW-0472">Membrane</keyword>
<evidence type="ECO:0000256" key="1">
    <source>
        <dbReference type="ARBA" id="ARBA00004141"/>
    </source>
</evidence>
<dbReference type="InterPro" id="IPR036259">
    <property type="entry name" value="MFS_trans_sf"/>
</dbReference>
<feature type="transmembrane region" description="Helical" evidence="5">
    <location>
        <begin position="205"/>
        <end position="229"/>
    </location>
</feature>
<protein>
    <submittedName>
        <fullName evidence="7">MFS transporter</fullName>
    </submittedName>
</protein>
<feature type="transmembrane region" description="Helical" evidence="5">
    <location>
        <begin position="356"/>
        <end position="374"/>
    </location>
</feature>
<sequence length="383" mass="39868">MNERRHAVPLAFALCVITAGVNLQAPLYATYARIDGVGVMATTIAFSFYVAGVLPILLALGGLSDRIGRRRVMLIALLLSASGTGLMLAYPHIPALALARFVLGAGTALMSATATAYMMELIGSEDTSGAANWVTASTSIGFGLGPALTSACLMFQETVRPPSFPLHLAATALAVCLVWRLPETASRRAGAPASMLRLPCFTRKGLWYGSAILLCWATTGLVISILPSALATHGLSMYSGLSTMLAISCGLLFQPMARKLEPGRSTRIGLLILLPAYAMLAWGAWSGTLVAVLAGSLLASSACYGFVYLGGLAGTAKAAAAPERTRASAAYFLMAYIGFSVPVVFTGLIADHYGMPIALLAFGILLLAGTAMLLPTGRRPAKC</sequence>
<comment type="caution">
    <text evidence="7">The sequence shown here is derived from an EMBL/GenBank/DDBJ whole genome shotgun (WGS) entry which is preliminary data.</text>
</comment>
<feature type="domain" description="Major facilitator superfamily (MFS) profile" evidence="6">
    <location>
        <begin position="1"/>
        <end position="383"/>
    </location>
</feature>
<feature type="transmembrane region" description="Helical" evidence="5">
    <location>
        <begin position="330"/>
        <end position="350"/>
    </location>
</feature>
<organism evidence="7 8">
    <name type="scientific">Verminephrobacter aporrectodeae subsp. tuberculatae</name>
    <dbReference type="NCBI Taxonomy" id="1110392"/>
    <lineage>
        <taxon>Bacteria</taxon>
        <taxon>Pseudomonadati</taxon>
        <taxon>Pseudomonadota</taxon>
        <taxon>Betaproteobacteria</taxon>
        <taxon>Burkholderiales</taxon>
        <taxon>Comamonadaceae</taxon>
        <taxon>Verminephrobacter</taxon>
    </lineage>
</organism>
<dbReference type="InterPro" id="IPR005829">
    <property type="entry name" value="Sugar_transporter_CS"/>
</dbReference>
<name>A0ABT3KYF8_9BURK</name>
<keyword evidence="3 5" id="KW-1133">Transmembrane helix</keyword>
<evidence type="ECO:0000313" key="8">
    <source>
        <dbReference type="Proteomes" id="UP001208935"/>
    </source>
</evidence>
<feature type="transmembrane region" description="Helical" evidence="5">
    <location>
        <begin position="72"/>
        <end position="91"/>
    </location>
</feature>
<dbReference type="InterPro" id="IPR011701">
    <property type="entry name" value="MFS"/>
</dbReference>
<dbReference type="SUPFAM" id="SSF103473">
    <property type="entry name" value="MFS general substrate transporter"/>
    <property type="match status" value="1"/>
</dbReference>
<reference evidence="8" key="1">
    <citation type="submission" date="2023-07" db="EMBL/GenBank/DDBJ databases">
        <title>Verminephrobacter genomes.</title>
        <authorList>
            <person name="Lund M.B."/>
        </authorList>
    </citation>
    <scope>NUCLEOTIDE SEQUENCE [LARGE SCALE GENOMIC DNA]</scope>
    <source>
        <strain evidence="8">AtM5-05</strain>
    </source>
</reference>
<feature type="transmembrane region" description="Helical" evidence="5">
    <location>
        <begin position="130"/>
        <end position="156"/>
    </location>
</feature>
<proteinExistence type="predicted"/>
<evidence type="ECO:0000313" key="7">
    <source>
        <dbReference type="EMBL" id="MCW5323350.1"/>
    </source>
</evidence>
<dbReference type="EMBL" id="QZCW01000004">
    <property type="protein sequence ID" value="MCW5323350.1"/>
    <property type="molecule type" value="Genomic_DNA"/>
</dbReference>